<evidence type="ECO:0000256" key="1">
    <source>
        <dbReference type="ARBA" id="ARBA00004377"/>
    </source>
</evidence>
<comment type="caution">
    <text evidence="13">The sequence shown here is derived from an EMBL/GenBank/DDBJ whole genome shotgun (WGS) entry which is preliminary data.</text>
</comment>
<dbReference type="PRINTS" id="PR01490">
    <property type="entry name" value="RTXTOXIND"/>
</dbReference>
<evidence type="ECO:0000259" key="12">
    <source>
        <dbReference type="Pfam" id="PF26002"/>
    </source>
</evidence>
<keyword evidence="6 10" id="KW-0812">Transmembrane</keyword>
<dbReference type="PANTHER" id="PTHR30386">
    <property type="entry name" value="MEMBRANE FUSION SUBUNIT OF EMRAB-TOLC MULTIDRUG EFFLUX PUMP"/>
    <property type="match status" value="1"/>
</dbReference>
<dbReference type="NCBIfam" id="TIGR01843">
    <property type="entry name" value="type_I_hlyD"/>
    <property type="match status" value="1"/>
</dbReference>
<dbReference type="SUPFAM" id="SSF111369">
    <property type="entry name" value="HlyD-like secretion proteins"/>
    <property type="match status" value="1"/>
</dbReference>
<evidence type="ECO:0000256" key="6">
    <source>
        <dbReference type="ARBA" id="ARBA00022692"/>
    </source>
</evidence>
<keyword evidence="5" id="KW-0997">Cell inner membrane</keyword>
<dbReference type="Proteomes" id="UP000886043">
    <property type="component" value="Unassembled WGS sequence"/>
</dbReference>
<name>A0A7C3CM08_9BACT</name>
<evidence type="ECO:0000256" key="5">
    <source>
        <dbReference type="ARBA" id="ARBA00022519"/>
    </source>
</evidence>
<organism evidence="13">
    <name type="scientific">Thermosulfurimonas dismutans</name>
    <dbReference type="NCBI Taxonomy" id="999894"/>
    <lineage>
        <taxon>Bacteria</taxon>
        <taxon>Pseudomonadati</taxon>
        <taxon>Thermodesulfobacteriota</taxon>
        <taxon>Thermodesulfobacteria</taxon>
        <taxon>Thermodesulfobacteriales</taxon>
        <taxon>Thermodesulfobacteriaceae</taxon>
        <taxon>Thermosulfurimonas</taxon>
    </lineage>
</organism>
<keyword evidence="9" id="KW-0175">Coiled coil</keyword>
<gene>
    <name evidence="13" type="ORF">ENJ40_07745</name>
</gene>
<feature type="coiled-coil region" evidence="9">
    <location>
        <begin position="228"/>
        <end position="281"/>
    </location>
</feature>
<reference evidence="13" key="1">
    <citation type="journal article" date="2020" name="mSystems">
        <title>Genome- and Community-Level Interaction Insights into Carbon Utilization and Element Cycling Functions of Hydrothermarchaeota in Hydrothermal Sediment.</title>
        <authorList>
            <person name="Zhou Z."/>
            <person name="Liu Y."/>
            <person name="Xu W."/>
            <person name="Pan J."/>
            <person name="Luo Z.H."/>
            <person name="Li M."/>
        </authorList>
    </citation>
    <scope>NUCLEOTIDE SEQUENCE [LARGE SCALE GENOMIC DNA]</scope>
    <source>
        <strain evidence="13">HyVt-483</strain>
    </source>
</reference>
<comment type="similarity">
    <text evidence="2">Belongs to the membrane fusion protein (MFP) (TC 8.A.1) family.</text>
</comment>
<feature type="coiled-coil region" evidence="9">
    <location>
        <begin position="155"/>
        <end position="203"/>
    </location>
</feature>
<dbReference type="GO" id="GO:0005886">
    <property type="term" value="C:plasma membrane"/>
    <property type="evidence" value="ECO:0007669"/>
    <property type="project" value="UniProtKB-SubCell"/>
</dbReference>
<dbReference type="InterPro" id="IPR010129">
    <property type="entry name" value="T1SS_HlyD"/>
</dbReference>
<proteinExistence type="inferred from homology"/>
<dbReference type="Gene3D" id="1.10.287.470">
    <property type="entry name" value="Helix hairpin bin"/>
    <property type="match status" value="1"/>
</dbReference>
<evidence type="ECO:0000256" key="9">
    <source>
        <dbReference type="SAM" id="Coils"/>
    </source>
</evidence>
<accession>A0A7C3CM08</accession>
<keyword evidence="4" id="KW-1003">Cell membrane</keyword>
<dbReference type="EMBL" id="DRMH01000102">
    <property type="protein sequence ID" value="HFC98332.1"/>
    <property type="molecule type" value="Genomic_DNA"/>
</dbReference>
<dbReference type="InterPro" id="IPR058781">
    <property type="entry name" value="HH_AprE-like"/>
</dbReference>
<keyword evidence="3" id="KW-0813">Transport</keyword>
<dbReference type="InterPro" id="IPR050739">
    <property type="entry name" value="MFP"/>
</dbReference>
<keyword evidence="7 10" id="KW-1133">Transmembrane helix</keyword>
<dbReference type="Pfam" id="PF25994">
    <property type="entry name" value="HH_AprE"/>
    <property type="match status" value="1"/>
</dbReference>
<feature type="transmembrane region" description="Helical" evidence="10">
    <location>
        <begin position="33"/>
        <end position="53"/>
    </location>
</feature>
<feature type="domain" description="AprE-like beta-barrel" evidence="12">
    <location>
        <begin position="326"/>
        <end position="415"/>
    </location>
</feature>
<dbReference type="Gene3D" id="2.40.50.100">
    <property type="match status" value="1"/>
</dbReference>
<keyword evidence="8 10" id="KW-0472">Membrane</keyword>
<evidence type="ECO:0000256" key="4">
    <source>
        <dbReference type="ARBA" id="ARBA00022475"/>
    </source>
</evidence>
<dbReference type="Pfam" id="PF26002">
    <property type="entry name" value="Beta-barrel_AprE"/>
    <property type="match status" value="1"/>
</dbReference>
<dbReference type="InterPro" id="IPR058982">
    <property type="entry name" value="Beta-barrel_AprE"/>
</dbReference>
<evidence type="ECO:0000256" key="3">
    <source>
        <dbReference type="ARBA" id="ARBA00022448"/>
    </source>
</evidence>
<dbReference type="PANTHER" id="PTHR30386:SF26">
    <property type="entry name" value="TRANSPORT PROTEIN COMB"/>
    <property type="match status" value="1"/>
</dbReference>
<evidence type="ECO:0000259" key="11">
    <source>
        <dbReference type="Pfam" id="PF25994"/>
    </source>
</evidence>
<evidence type="ECO:0000256" key="7">
    <source>
        <dbReference type="ARBA" id="ARBA00022989"/>
    </source>
</evidence>
<comment type="subcellular location">
    <subcellularLocation>
        <location evidence="1">Cell inner membrane</location>
        <topology evidence="1">Single-pass membrane protein</topology>
    </subcellularLocation>
</comment>
<dbReference type="AlphaFoldDB" id="A0A7C3CM08"/>
<dbReference type="GO" id="GO:0015031">
    <property type="term" value="P:protein transport"/>
    <property type="evidence" value="ECO:0007669"/>
    <property type="project" value="InterPro"/>
</dbReference>
<evidence type="ECO:0000256" key="10">
    <source>
        <dbReference type="SAM" id="Phobius"/>
    </source>
</evidence>
<protein>
    <submittedName>
        <fullName evidence="13">HlyD family type I secretion periplasmic adaptor subunit</fullName>
    </submittedName>
</protein>
<evidence type="ECO:0000313" key="13">
    <source>
        <dbReference type="EMBL" id="HFC98332.1"/>
    </source>
</evidence>
<evidence type="ECO:0000256" key="2">
    <source>
        <dbReference type="ARBA" id="ARBA00009477"/>
    </source>
</evidence>
<sequence>MATSGGGVRDAHEFKPLLVEIQERPVSRVGRGVFWAVTGLLVLGILLAVILRVDVVVSARGRFVPEADLKIMSPFETGVVREIHVREGQFVHRGDPLIELDPSLEEADIRETEKTLRLLSFSAERIRALLESREFRPPEASPEARSQERLFIAQREYYRSRLSQFDKRLQQLRERETFLRGEIRRLEETLALLKEEERRYRDLFSAGALPENRYREKVRERIATERTLAGRRNELTQTRLEIRKLSDERENFRTEFRSRLLEELKEVLAREHRLRAEWEKRRLERRRRLISSPVDGYVYLLGVKTPGSTVTSGRALVSLVPVGSPLLARVVVSNRDAGLVKVGQKCRIKVEAYDYYRYGTLPCRVERISPFSLEEEKREGFITEVRPERLELRDREGRVFRVRPGMSVTVDIRVGRRRIIELLLSPVFRGLEEGVSVR</sequence>
<feature type="domain" description="AprE-like long alpha-helical hairpin" evidence="11">
    <location>
        <begin position="117"/>
        <end position="279"/>
    </location>
</feature>
<dbReference type="Gene3D" id="2.40.30.170">
    <property type="match status" value="1"/>
</dbReference>
<evidence type="ECO:0000256" key="8">
    <source>
        <dbReference type="ARBA" id="ARBA00023136"/>
    </source>
</evidence>